<dbReference type="PANTHER" id="PTHR48013">
    <property type="entry name" value="DUAL SPECIFICITY MITOGEN-ACTIVATED PROTEIN KINASE KINASE 5-RELATED"/>
    <property type="match status" value="1"/>
</dbReference>
<proteinExistence type="inferred from homology"/>
<accession>A0A7R9QRN9</accession>
<evidence type="ECO:0000256" key="3">
    <source>
        <dbReference type="ARBA" id="ARBA00022777"/>
    </source>
</evidence>
<dbReference type="AlphaFoldDB" id="A0A7R9QRN9"/>
<protein>
    <recommendedName>
        <fullName evidence="6">mitogen-activated protein kinase kinase</fullName>
        <ecNumber evidence="6">2.7.12.2</ecNumber>
    </recommendedName>
</protein>
<gene>
    <name evidence="11" type="ORF">ONB1V03_LOCUS11300</name>
</gene>
<dbReference type="SUPFAM" id="SSF56112">
    <property type="entry name" value="Protein kinase-like (PK-like)"/>
    <property type="match status" value="1"/>
</dbReference>
<evidence type="ECO:0000256" key="1">
    <source>
        <dbReference type="ARBA" id="ARBA00022679"/>
    </source>
</evidence>
<evidence type="ECO:0000256" key="8">
    <source>
        <dbReference type="ARBA" id="ARBA00049299"/>
    </source>
</evidence>
<dbReference type="EC" id="2.7.12.2" evidence="6"/>
<keyword evidence="2" id="KW-0547">Nucleotide-binding</keyword>
<dbReference type="InterPro" id="IPR000719">
    <property type="entry name" value="Prot_kinase_dom"/>
</dbReference>
<dbReference type="GO" id="GO:0004708">
    <property type="term" value="F:MAP kinase kinase activity"/>
    <property type="evidence" value="ECO:0007669"/>
    <property type="project" value="UniProtKB-EC"/>
</dbReference>
<evidence type="ECO:0000313" key="12">
    <source>
        <dbReference type="Proteomes" id="UP000728032"/>
    </source>
</evidence>
<dbReference type="PANTHER" id="PTHR48013:SF9">
    <property type="entry name" value="DUAL SPECIFICITY MITOGEN-ACTIVATED PROTEIN KINASE KINASE 5"/>
    <property type="match status" value="1"/>
</dbReference>
<evidence type="ECO:0000256" key="4">
    <source>
        <dbReference type="ARBA" id="ARBA00022840"/>
    </source>
</evidence>
<evidence type="ECO:0000256" key="2">
    <source>
        <dbReference type="ARBA" id="ARBA00022741"/>
    </source>
</evidence>
<feature type="domain" description="Protein kinase" evidence="10">
    <location>
        <begin position="1"/>
        <end position="153"/>
    </location>
</feature>
<comment type="catalytic activity">
    <reaction evidence="8">
        <text>L-threonyl-[protein] + ATP = O-phospho-L-threonyl-[protein] + ADP + H(+)</text>
        <dbReference type="Rhea" id="RHEA:46608"/>
        <dbReference type="Rhea" id="RHEA-COMP:11060"/>
        <dbReference type="Rhea" id="RHEA-COMP:11605"/>
        <dbReference type="ChEBI" id="CHEBI:15378"/>
        <dbReference type="ChEBI" id="CHEBI:30013"/>
        <dbReference type="ChEBI" id="CHEBI:30616"/>
        <dbReference type="ChEBI" id="CHEBI:61977"/>
        <dbReference type="ChEBI" id="CHEBI:456216"/>
        <dbReference type="EC" id="2.7.12.2"/>
    </reaction>
</comment>
<dbReference type="GO" id="GO:0005524">
    <property type="term" value="F:ATP binding"/>
    <property type="evidence" value="ECO:0007669"/>
    <property type="project" value="UniProtKB-KW"/>
</dbReference>
<dbReference type="EMBL" id="CAJPVJ010008314">
    <property type="protein sequence ID" value="CAG2171841.1"/>
    <property type="molecule type" value="Genomic_DNA"/>
</dbReference>
<dbReference type="Pfam" id="PF00069">
    <property type="entry name" value="Pkinase"/>
    <property type="match status" value="1"/>
</dbReference>
<evidence type="ECO:0000256" key="5">
    <source>
        <dbReference type="ARBA" id="ARBA00038035"/>
    </source>
</evidence>
<evidence type="ECO:0000256" key="9">
    <source>
        <dbReference type="ARBA" id="ARBA00051693"/>
    </source>
</evidence>
<comment type="catalytic activity">
    <reaction evidence="9">
        <text>L-tyrosyl-[protein] + ATP = O-phospho-L-tyrosyl-[protein] + ADP + H(+)</text>
        <dbReference type="Rhea" id="RHEA:10596"/>
        <dbReference type="Rhea" id="RHEA-COMP:10136"/>
        <dbReference type="Rhea" id="RHEA-COMP:20101"/>
        <dbReference type="ChEBI" id="CHEBI:15378"/>
        <dbReference type="ChEBI" id="CHEBI:30616"/>
        <dbReference type="ChEBI" id="CHEBI:46858"/>
        <dbReference type="ChEBI" id="CHEBI:61978"/>
        <dbReference type="ChEBI" id="CHEBI:456216"/>
        <dbReference type="EC" id="2.7.12.2"/>
    </reaction>
</comment>
<keyword evidence="12" id="KW-1185">Reference proteome</keyword>
<dbReference type="OrthoDB" id="6415454at2759"/>
<comment type="catalytic activity">
    <reaction evidence="7">
        <text>L-seryl-[protein] + ATP = O-phospho-L-seryl-[protein] + ADP + H(+)</text>
        <dbReference type="Rhea" id="RHEA:17989"/>
        <dbReference type="Rhea" id="RHEA-COMP:9863"/>
        <dbReference type="Rhea" id="RHEA-COMP:11604"/>
        <dbReference type="ChEBI" id="CHEBI:15378"/>
        <dbReference type="ChEBI" id="CHEBI:29999"/>
        <dbReference type="ChEBI" id="CHEBI:30616"/>
        <dbReference type="ChEBI" id="CHEBI:83421"/>
        <dbReference type="ChEBI" id="CHEBI:456216"/>
        <dbReference type="EC" id="2.7.12.2"/>
    </reaction>
</comment>
<comment type="similarity">
    <text evidence="5">Belongs to the protein kinase superfamily. STE Ser/Thr protein kinase family. MAP kinase kinase subfamily.</text>
</comment>
<evidence type="ECO:0000256" key="7">
    <source>
        <dbReference type="ARBA" id="ARBA00049014"/>
    </source>
</evidence>
<dbReference type="Proteomes" id="UP000728032">
    <property type="component" value="Unassembled WGS sequence"/>
</dbReference>
<sequence>MCESGLSLGITSDGQVLLWGGHEVLKVESLKEENVFITGISGGLSDKEKRNVLNETQSLVKLRSEDLKPDNVLISKSGRIKLCDFGLAKEVVNCDSFNMSKTKHTADVGSVDYMAPEAQTNDYNHLIDIYSLSLIGAQIFGFETNDVKDGNYH</sequence>
<keyword evidence="1" id="KW-0808">Transferase</keyword>
<evidence type="ECO:0000256" key="6">
    <source>
        <dbReference type="ARBA" id="ARBA00038999"/>
    </source>
</evidence>
<dbReference type="PROSITE" id="PS50011">
    <property type="entry name" value="PROTEIN_KINASE_DOM"/>
    <property type="match status" value="1"/>
</dbReference>
<evidence type="ECO:0000259" key="10">
    <source>
        <dbReference type="PROSITE" id="PS50011"/>
    </source>
</evidence>
<keyword evidence="3" id="KW-0418">Kinase</keyword>
<name>A0A7R9QRN9_9ACAR</name>
<keyword evidence="4" id="KW-0067">ATP-binding</keyword>
<evidence type="ECO:0000313" key="11">
    <source>
        <dbReference type="EMBL" id="CAD7654654.1"/>
    </source>
</evidence>
<reference evidence="11" key="1">
    <citation type="submission" date="2020-11" db="EMBL/GenBank/DDBJ databases">
        <authorList>
            <person name="Tran Van P."/>
        </authorList>
    </citation>
    <scope>NUCLEOTIDE SEQUENCE</scope>
</reference>
<dbReference type="InterPro" id="IPR011009">
    <property type="entry name" value="Kinase-like_dom_sf"/>
</dbReference>
<organism evidence="11">
    <name type="scientific">Oppiella nova</name>
    <dbReference type="NCBI Taxonomy" id="334625"/>
    <lineage>
        <taxon>Eukaryota</taxon>
        <taxon>Metazoa</taxon>
        <taxon>Ecdysozoa</taxon>
        <taxon>Arthropoda</taxon>
        <taxon>Chelicerata</taxon>
        <taxon>Arachnida</taxon>
        <taxon>Acari</taxon>
        <taxon>Acariformes</taxon>
        <taxon>Sarcoptiformes</taxon>
        <taxon>Oribatida</taxon>
        <taxon>Brachypylina</taxon>
        <taxon>Oppioidea</taxon>
        <taxon>Oppiidae</taxon>
        <taxon>Oppiella</taxon>
    </lineage>
</organism>
<dbReference type="Gene3D" id="1.10.510.10">
    <property type="entry name" value="Transferase(Phosphotransferase) domain 1"/>
    <property type="match status" value="1"/>
</dbReference>
<dbReference type="EMBL" id="OC923139">
    <property type="protein sequence ID" value="CAD7654654.1"/>
    <property type="molecule type" value="Genomic_DNA"/>
</dbReference>